<evidence type="ECO:0000256" key="5">
    <source>
        <dbReference type="ARBA" id="ARBA00023004"/>
    </source>
</evidence>
<dbReference type="SUPFAM" id="SSF49367">
    <property type="entry name" value="Superoxide reductase-like"/>
    <property type="match status" value="1"/>
</dbReference>
<dbReference type="InterPro" id="IPR036073">
    <property type="entry name" value="Desulfoferrodoxin_Fe-bd_dom_sf"/>
</dbReference>
<protein>
    <submittedName>
        <fullName evidence="6">Desulfoferrodoxin</fullName>
    </submittedName>
</protein>
<evidence type="ECO:0000313" key="6">
    <source>
        <dbReference type="EMBL" id="HAG5769442.1"/>
    </source>
</evidence>
<proteinExistence type="inferred from homology"/>
<dbReference type="EMBL" id="DAAYTU010000005">
    <property type="protein sequence ID" value="HAG5769442.1"/>
    <property type="molecule type" value="Genomic_DNA"/>
</dbReference>
<keyword evidence="5" id="KW-0408">Iron</keyword>
<keyword evidence="3" id="KW-0479">Metal-binding</keyword>
<dbReference type="InterPro" id="IPR002742">
    <property type="entry name" value="Desulfoferrodoxin_Fe-bd_dom"/>
</dbReference>
<evidence type="ECO:0000256" key="1">
    <source>
        <dbReference type="ARBA" id="ARBA00005941"/>
    </source>
</evidence>
<evidence type="ECO:0000256" key="4">
    <source>
        <dbReference type="ARBA" id="ARBA00022982"/>
    </source>
</evidence>
<organism evidence="6">
    <name type="scientific">Escherichia coli</name>
    <dbReference type="NCBI Taxonomy" id="562"/>
    <lineage>
        <taxon>Bacteria</taxon>
        <taxon>Pseudomonadati</taxon>
        <taxon>Pseudomonadota</taxon>
        <taxon>Gammaproteobacteria</taxon>
        <taxon>Enterobacterales</taxon>
        <taxon>Enterobacteriaceae</taxon>
        <taxon>Escherichia</taxon>
    </lineage>
</organism>
<keyword evidence="2" id="KW-0813">Transport</keyword>
<reference evidence="6" key="1">
    <citation type="journal article" date="2018" name="Genome Biol.">
        <title>SKESA: strategic k-mer extension for scrupulous assemblies.</title>
        <authorList>
            <person name="Souvorov A."/>
            <person name="Agarwala R."/>
            <person name="Lipman D.J."/>
        </authorList>
    </citation>
    <scope>NUCLEOTIDE SEQUENCE [LARGE SCALE GENOMIC DNA]</scope>
    <source>
        <strain evidence="6">1839</strain>
    </source>
</reference>
<comment type="caution">
    <text evidence="6">The sequence shown here is derived from an EMBL/GenBank/DDBJ whole genome shotgun (WGS) entry which is preliminary data.</text>
</comment>
<dbReference type="Gene3D" id="2.60.40.730">
    <property type="entry name" value="SOR catalytic domain"/>
    <property type="match status" value="1"/>
</dbReference>
<dbReference type="AlphaFoldDB" id="A0A765X5Z9"/>
<name>A0A765X5Z9_ECOLX</name>
<dbReference type="GO" id="GO:0016491">
    <property type="term" value="F:oxidoreductase activity"/>
    <property type="evidence" value="ECO:0007669"/>
    <property type="project" value="InterPro"/>
</dbReference>
<sequence length="185" mass="21375">MLNNDHSERVPSFFKVSTRIKNSTKPAFIQREPVFYHCSHCGQFFIQPGNNNNEMQHRCCSETMEILHAKNTDTNTPLAKEHRPQMTISGGFESNTLSVCTGMPPHSMTEEHHLAWIYIYTFQGGQFKFLQPGDIPEATFALAEKDAYVYCDRRICKGSKCKFNCKRGFTAYCWCNQHGLWKLTY</sequence>
<gene>
    <name evidence="6" type="ORF">GGB84_001047</name>
</gene>
<dbReference type="GO" id="GO:0005506">
    <property type="term" value="F:iron ion binding"/>
    <property type="evidence" value="ECO:0007669"/>
    <property type="project" value="InterPro"/>
</dbReference>
<accession>A0A765X5Z9</accession>
<evidence type="ECO:0000256" key="3">
    <source>
        <dbReference type="ARBA" id="ARBA00022723"/>
    </source>
</evidence>
<keyword evidence="4" id="KW-0249">Electron transport</keyword>
<dbReference type="InterPro" id="IPR051233">
    <property type="entry name" value="Desulfoferrodoxin_SOR"/>
</dbReference>
<dbReference type="PANTHER" id="PTHR36541">
    <property type="entry name" value="SUPEROXIDE REDUCTASE-RELATED"/>
    <property type="match status" value="1"/>
</dbReference>
<evidence type="ECO:0000256" key="2">
    <source>
        <dbReference type="ARBA" id="ARBA00022448"/>
    </source>
</evidence>
<dbReference type="Pfam" id="PF01880">
    <property type="entry name" value="Desulfoferrodox"/>
    <property type="match status" value="1"/>
</dbReference>
<dbReference type="PANTHER" id="PTHR36541:SF1">
    <property type="entry name" value="SUPEROXIDE REDUCTASE-RELATED"/>
    <property type="match status" value="1"/>
</dbReference>
<reference evidence="6" key="2">
    <citation type="submission" date="2020-02" db="EMBL/GenBank/DDBJ databases">
        <authorList>
            <consortium name="NCBI Pathogen Detection Project"/>
        </authorList>
    </citation>
    <scope>NUCLEOTIDE SEQUENCE</scope>
    <source>
        <strain evidence="6">1839</strain>
    </source>
</reference>
<comment type="similarity">
    <text evidence="1">Belongs to the desulfoferrodoxin family.</text>
</comment>